<dbReference type="Gene3D" id="1.10.275.10">
    <property type="entry name" value="Fumarase/aspartase (N-terminal domain)"/>
    <property type="match status" value="1"/>
</dbReference>
<dbReference type="Gene3D" id="1.20.200.10">
    <property type="entry name" value="Fumarase/aspartase (Central domain)"/>
    <property type="match status" value="1"/>
</dbReference>
<proteinExistence type="inferred from homology"/>
<evidence type="ECO:0000313" key="3">
    <source>
        <dbReference type="EMBL" id="KAF8483800.1"/>
    </source>
</evidence>
<dbReference type="OrthoDB" id="10051290at2759"/>
<dbReference type="InterPro" id="IPR024083">
    <property type="entry name" value="Fumarase/histidase_N"/>
</dbReference>
<comment type="similarity">
    <text evidence="1 2">Belongs to the PAL/histidase family.</text>
</comment>
<dbReference type="InterPro" id="IPR022313">
    <property type="entry name" value="Phe/His_NH3-lyase_AS"/>
</dbReference>
<dbReference type="InterPro" id="IPR008948">
    <property type="entry name" value="L-Aspartase-like"/>
</dbReference>
<dbReference type="AlphaFoldDB" id="A0A9P5TBX1"/>
<dbReference type="NCBIfam" id="TIGR01226">
    <property type="entry name" value="phe_am_lyase"/>
    <property type="match status" value="1"/>
</dbReference>
<organism evidence="3 4">
    <name type="scientific">Russula ochroleuca</name>
    <dbReference type="NCBI Taxonomy" id="152965"/>
    <lineage>
        <taxon>Eukaryota</taxon>
        <taxon>Fungi</taxon>
        <taxon>Dikarya</taxon>
        <taxon>Basidiomycota</taxon>
        <taxon>Agaricomycotina</taxon>
        <taxon>Agaricomycetes</taxon>
        <taxon>Russulales</taxon>
        <taxon>Russulaceae</taxon>
        <taxon>Russula</taxon>
    </lineage>
</organism>
<dbReference type="PROSITE" id="PS00488">
    <property type="entry name" value="PAL_HISTIDASE"/>
    <property type="match status" value="1"/>
</dbReference>
<dbReference type="PANTHER" id="PTHR10362">
    <property type="entry name" value="HISTIDINE AMMONIA-LYASE"/>
    <property type="match status" value="1"/>
</dbReference>
<dbReference type="InterPro" id="IPR023144">
    <property type="entry name" value="Phe_NH3-lyase_shielding_dom_sf"/>
</dbReference>
<reference evidence="3" key="1">
    <citation type="submission" date="2019-10" db="EMBL/GenBank/DDBJ databases">
        <authorList>
            <consortium name="DOE Joint Genome Institute"/>
            <person name="Kuo A."/>
            <person name="Miyauchi S."/>
            <person name="Kiss E."/>
            <person name="Drula E."/>
            <person name="Kohler A."/>
            <person name="Sanchez-Garcia M."/>
            <person name="Andreopoulos B."/>
            <person name="Barry K.W."/>
            <person name="Bonito G."/>
            <person name="Buee M."/>
            <person name="Carver A."/>
            <person name="Chen C."/>
            <person name="Cichocki N."/>
            <person name="Clum A."/>
            <person name="Culley D."/>
            <person name="Crous P.W."/>
            <person name="Fauchery L."/>
            <person name="Girlanda M."/>
            <person name="Hayes R."/>
            <person name="Keri Z."/>
            <person name="LaButti K."/>
            <person name="Lipzen A."/>
            <person name="Lombard V."/>
            <person name="Magnuson J."/>
            <person name="Maillard F."/>
            <person name="Morin E."/>
            <person name="Murat C."/>
            <person name="Nolan M."/>
            <person name="Ohm R."/>
            <person name="Pangilinan J."/>
            <person name="Pereira M."/>
            <person name="Perotto S."/>
            <person name="Peter M."/>
            <person name="Riley R."/>
            <person name="Sitrit Y."/>
            <person name="Stielow B."/>
            <person name="Szollosi G."/>
            <person name="Zifcakova L."/>
            <person name="Stursova M."/>
            <person name="Spatafora J.W."/>
            <person name="Tedersoo L."/>
            <person name="Vaario L.-M."/>
            <person name="Yamada A."/>
            <person name="Yan M."/>
            <person name="Wang P."/>
            <person name="Xu J."/>
            <person name="Bruns T."/>
            <person name="Baldrian P."/>
            <person name="Vilgalys R."/>
            <person name="Henrissat B."/>
            <person name="Grigoriev I.V."/>
            <person name="Hibbett D."/>
            <person name="Nagy L.G."/>
            <person name="Martin F.M."/>
        </authorList>
    </citation>
    <scope>NUCLEOTIDE SEQUENCE</scope>
    <source>
        <strain evidence="3">Prilba</strain>
    </source>
</reference>
<dbReference type="SUPFAM" id="SSF48557">
    <property type="entry name" value="L-aspartase-like"/>
    <property type="match status" value="1"/>
</dbReference>
<evidence type="ECO:0000256" key="2">
    <source>
        <dbReference type="RuleBase" id="RU003954"/>
    </source>
</evidence>
<sequence length="729" mass="78745">MTVTTSDTLSNSKVYQTKSTQSDLLSWFIKQYQELQSYKNGKSIVLDGHSLTVAGVVGAARYGASVALDQAPEIRERMAKSRDVLVGMVQESKSVYGVSTGLGGSADTRTNHTIGLGHALIQHHHTGVLPSPTSLRGPLAVLPLSDPLAVTSMPEAWVRGAILVRLNSLIRGHSAVRWELLEKMVALLREDITPCVPLRGSISASGDLTPLAYIAGTVAGIRNIRVFDGPRVIGAREVVSCRKALEEHHIEPLPLLEKETLGIMNGTAFSASVASLALHDAVQLALLAQICTAMGTEALLGVRANYDPFIHEVARPHPGQVEAARTIWDLLKGSKLAGGQEKDVFIDEDQGELRQDRYTLRTAPQFLGPQIEDIISALKAVTIECNSTTDNPLFNGETGEVHHGGNFQAMAVTNAMEKSRLALHHIGKLLFAQATELMNPTMNRGLPPSLAASDPSLNFHGKGLDIAVAAYTSELGFLANPVSTHIQSAEMHNQAVNSLALISARATITSTEVLSMLVATYLYLLCQALDLRAMQAEFEKEFHKIVHTELIANFGSYIPSAEEGVLLKQILGVMLSSLDSTTTMDVTDRMIKVAASSDSVILKHFTQLKGPGVIALSGLPCFNKSVAKRATALLTALRDAYLTGAHGPAPARLYLTRTRPVYEFVRITLGIGMHGLENHQLFPDGMDLEDATLGEKVSLIHEAIRDGQMQRIVVGLLNEQDSDQWPMTS</sequence>
<accession>A0A9P5TBX1</accession>
<dbReference type="Gene3D" id="1.10.274.20">
    <property type="entry name" value="Phenylalanine ammonia-lyase 1, domain 3"/>
    <property type="match status" value="1"/>
</dbReference>
<dbReference type="EMBL" id="WHVB01000004">
    <property type="protein sequence ID" value="KAF8483800.1"/>
    <property type="molecule type" value="Genomic_DNA"/>
</dbReference>
<dbReference type="GO" id="GO:0016841">
    <property type="term" value="F:ammonia-lyase activity"/>
    <property type="evidence" value="ECO:0007669"/>
    <property type="project" value="InterPro"/>
</dbReference>
<dbReference type="InterPro" id="IPR001106">
    <property type="entry name" value="Aromatic_Lyase"/>
</dbReference>
<comment type="caution">
    <text evidence="3">The sequence shown here is derived from an EMBL/GenBank/DDBJ whole genome shotgun (WGS) entry which is preliminary data.</text>
</comment>
<dbReference type="Pfam" id="PF00221">
    <property type="entry name" value="Lyase_aromatic"/>
    <property type="match status" value="1"/>
</dbReference>
<evidence type="ECO:0000313" key="4">
    <source>
        <dbReference type="Proteomes" id="UP000759537"/>
    </source>
</evidence>
<dbReference type="InterPro" id="IPR005922">
    <property type="entry name" value="Phe_NH3-lyase"/>
</dbReference>
<reference evidence="3" key="2">
    <citation type="journal article" date="2020" name="Nat. Commun.">
        <title>Large-scale genome sequencing of mycorrhizal fungi provides insights into the early evolution of symbiotic traits.</title>
        <authorList>
            <person name="Miyauchi S."/>
            <person name="Kiss E."/>
            <person name="Kuo A."/>
            <person name="Drula E."/>
            <person name="Kohler A."/>
            <person name="Sanchez-Garcia M."/>
            <person name="Morin E."/>
            <person name="Andreopoulos B."/>
            <person name="Barry K.W."/>
            <person name="Bonito G."/>
            <person name="Buee M."/>
            <person name="Carver A."/>
            <person name="Chen C."/>
            <person name="Cichocki N."/>
            <person name="Clum A."/>
            <person name="Culley D."/>
            <person name="Crous P.W."/>
            <person name="Fauchery L."/>
            <person name="Girlanda M."/>
            <person name="Hayes R.D."/>
            <person name="Keri Z."/>
            <person name="LaButti K."/>
            <person name="Lipzen A."/>
            <person name="Lombard V."/>
            <person name="Magnuson J."/>
            <person name="Maillard F."/>
            <person name="Murat C."/>
            <person name="Nolan M."/>
            <person name="Ohm R.A."/>
            <person name="Pangilinan J."/>
            <person name="Pereira M.F."/>
            <person name="Perotto S."/>
            <person name="Peter M."/>
            <person name="Pfister S."/>
            <person name="Riley R."/>
            <person name="Sitrit Y."/>
            <person name="Stielow J.B."/>
            <person name="Szollosi G."/>
            <person name="Zifcakova L."/>
            <person name="Stursova M."/>
            <person name="Spatafora J.W."/>
            <person name="Tedersoo L."/>
            <person name="Vaario L.M."/>
            <person name="Yamada A."/>
            <person name="Yan M."/>
            <person name="Wang P."/>
            <person name="Xu J."/>
            <person name="Bruns T."/>
            <person name="Baldrian P."/>
            <person name="Vilgalys R."/>
            <person name="Dunand C."/>
            <person name="Henrissat B."/>
            <person name="Grigoriev I.V."/>
            <person name="Hibbett D."/>
            <person name="Nagy L.G."/>
            <person name="Martin F.M."/>
        </authorList>
    </citation>
    <scope>NUCLEOTIDE SEQUENCE</scope>
    <source>
        <strain evidence="3">Prilba</strain>
    </source>
</reference>
<dbReference type="Proteomes" id="UP000759537">
    <property type="component" value="Unassembled WGS sequence"/>
</dbReference>
<evidence type="ECO:0000256" key="1">
    <source>
        <dbReference type="ARBA" id="ARBA00007238"/>
    </source>
</evidence>
<dbReference type="GO" id="GO:0005737">
    <property type="term" value="C:cytoplasm"/>
    <property type="evidence" value="ECO:0007669"/>
    <property type="project" value="InterPro"/>
</dbReference>
<dbReference type="GO" id="GO:0006559">
    <property type="term" value="P:L-phenylalanine catabolic process"/>
    <property type="evidence" value="ECO:0007669"/>
    <property type="project" value="InterPro"/>
</dbReference>
<keyword evidence="2" id="KW-0456">Lyase</keyword>
<gene>
    <name evidence="3" type="ORF">DFH94DRAFT_724313</name>
</gene>
<keyword evidence="4" id="KW-1185">Reference proteome</keyword>
<name>A0A9P5TBX1_9AGAM</name>
<dbReference type="CDD" id="cd00332">
    <property type="entry name" value="PAL-HAL"/>
    <property type="match status" value="1"/>
</dbReference>
<protein>
    <submittedName>
        <fullName evidence="3">Phenylalanine ammonia-lyase</fullName>
    </submittedName>
</protein>